<evidence type="ECO:0000313" key="4">
    <source>
        <dbReference type="Proteomes" id="UP000281343"/>
    </source>
</evidence>
<dbReference type="PANTHER" id="PTHR11851">
    <property type="entry name" value="METALLOPROTEASE"/>
    <property type="match status" value="1"/>
</dbReference>
<dbReference type="PANTHER" id="PTHR11851:SF224">
    <property type="entry name" value="PROCESSING PROTEASE"/>
    <property type="match status" value="1"/>
</dbReference>
<evidence type="ECO:0000259" key="1">
    <source>
        <dbReference type="Pfam" id="PF00675"/>
    </source>
</evidence>
<name>A0A3L9YII8_9RHOB</name>
<dbReference type="SUPFAM" id="SSF63411">
    <property type="entry name" value="LuxS/MPP-like metallohydrolase"/>
    <property type="match status" value="2"/>
</dbReference>
<feature type="domain" description="Peptidase M16 N-terminal" evidence="1">
    <location>
        <begin position="38"/>
        <end position="179"/>
    </location>
</feature>
<dbReference type="InterPro" id="IPR007863">
    <property type="entry name" value="Peptidase_M16_C"/>
</dbReference>
<accession>A0A3L9YII8</accession>
<dbReference type="InterPro" id="IPR011765">
    <property type="entry name" value="Pept_M16_N"/>
</dbReference>
<dbReference type="Pfam" id="PF00675">
    <property type="entry name" value="Peptidase_M16"/>
    <property type="match status" value="1"/>
</dbReference>
<reference evidence="3 4" key="1">
    <citation type="submission" date="2018-10" db="EMBL/GenBank/DDBJ databases">
        <authorList>
            <person name="Jung H.S."/>
            <person name="Jeon C.O."/>
        </authorList>
    </citation>
    <scope>NUCLEOTIDE SEQUENCE [LARGE SCALE GENOMIC DNA]</scope>
    <source>
        <strain evidence="3 4">MA-7-27</strain>
    </source>
</reference>
<dbReference type="RefSeq" id="WP_121897405.1">
    <property type="nucleotide sequence ID" value="NZ_RCNT01000003.1"/>
</dbReference>
<dbReference type="OrthoDB" id="9811314at2"/>
<dbReference type="EMBL" id="RCNT01000003">
    <property type="protein sequence ID" value="RMA42620.1"/>
    <property type="molecule type" value="Genomic_DNA"/>
</dbReference>
<dbReference type="Proteomes" id="UP000281343">
    <property type="component" value="Unassembled WGS sequence"/>
</dbReference>
<dbReference type="InterPro" id="IPR050361">
    <property type="entry name" value="MPP/UQCRC_Complex"/>
</dbReference>
<sequence>MIRPVFTAITALIFALPAWAVDIEEVVSPGGGISAWLVEDHSIPFVALDIRFQGGTSLDEPGKRGATFLMTGLLEEGAGDLDSQGFAAATEALAAEFDFSAYRDSLVINAQMLTQNRDHAADLLRQAIVTPSFDEAALERVRGQVLSIIDSDAQDPATIAATQFNALAFGNHPYASAQEGTTASVSALTRDDMIAAHRAAFARDRVFVGAAGDITAEELGLLLDTLLGDLPAEGAPLPGPAPYLLDGGTTVVDFPTPQSVAYFGHRGIERQDPDFFPAFVLNQIIGGGNFRSRLMQEVRVERGLTYGIYTYLALSDHQPMMLGQFSSSNDLVAEAVAVTRAEWTDIATNGVTEEELDAAKLFMTGAYPLRFDGNNTIAGILAGMQQDGMPVDYIATRNAQVDAVTMDDIRRVAARVLQPENLHFVVVGQPEGLEPGN</sequence>
<comment type="caution">
    <text evidence="3">The sequence shown here is derived from an EMBL/GenBank/DDBJ whole genome shotgun (WGS) entry which is preliminary data.</text>
</comment>
<gene>
    <name evidence="3" type="ORF">D9R08_07425</name>
</gene>
<proteinExistence type="predicted"/>
<protein>
    <submittedName>
        <fullName evidence="3">Insulinase family protein</fullName>
    </submittedName>
</protein>
<evidence type="ECO:0000259" key="2">
    <source>
        <dbReference type="Pfam" id="PF05193"/>
    </source>
</evidence>
<evidence type="ECO:0000313" key="3">
    <source>
        <dbReference type="EMBL" id="RMA42620.1"/>
    </source>
</evidence>
<keyword evidence="4" id="KW-1185">Reference proteome</keyword>
<dbReference type="InterPro" id="IPR011249">
    <property type="entry name" value="Metalloenz_LuxS/M16"/>
</dbReference>
<dbReference type="Gene3D" id="3.30.830.10">
    <property type="entry name" value="Metalloenzyme, LuxS/M16 peptidase-like"/>
    <property type="match status" value="2"/>
</dbReference>
<dbReference type="AlphaFoldDB" id="A0A3L9YII8"/>
<organism evidence="3 4">
    <name type="scientific">Rhodophyticola porphyridii</name>
    <dbReference type="NCBI Taxonomy" id="1852017"/>
    <lineage>
        <taxon>Bacteria</taxon>
        <taxon>Pseudomonadati</taxon>
        <taxon>Pseudomonadota</taxon>
        <taxon>Alphaproteobacteria</taxon>
        <taxon>Rhodobacterales</taxon>
        <taxon>Roseobacteraceae</taxon>
        <taxon>Rhodophyticola</taxon>
    </lineage>
</organism>
<feature type="domain" description="Peptidase M16 C-terminal" evidence="2">
    <location>
        <begin position="188"/>
        <end position="360"/>
    </location>
</feature>
<dbReference type="GO" id="GO:0046872">
    <property type="term" value="F:metal ion binding"/>
    <property type="evidence" value="ECO:0007669"/>
    <property type="project" value="InterPro"/>
</dbReference>
<dbReference type="Pfam" id="PF05193">
    <property type="entry name" value="Peptidase_M16_C"/>
    <property type="match status" value="1"/>
</dbReference>